<reference evidence="2 3" key="1">
    <citation type="journal article" date="2017" name="ISME J.">
        <title>Unveiling bifidobacterial biogeography across the mammalian branch of the tree of life.</title>
        <authorList>
            <person name="Milani C."/>
            <person name="Mangifesta M."/>
            <person name="Mancabelli L."/>
            <person name="Lugli G.A."/>
            <person name="James K."/>
            <person name="Duranti S."/>
            <person name="Turroni F."/>
            <person name="Ferrario C."/>
            <person name="Ossiprandi M.C."/>
            <person name="van Sinderen D."/>
            <person name="Ventura M."/>
        </authorList>
    </citation>
    <scope>NUCLEOTIDE SEQUENCE [LARGE SCALE GENOMIC DNA]</scope>
    <source>
        <strain evidence="2 3">70</strain>
    </source>
</reference>
<name>A0A2A2EKP9_9BIFI</name>
<gene>
    <name evidence="2" type="ORF">B1400_0886</name>
</gene>
<evidence type="ECO:0000256" key="1">
    <source>
        <dbReference type="SAM" id="Phobius"/>
    </source>
</evidence>
<evidence type="ECO:0000313" key="2">
    <source>
        <dbReference type="EMBL" id="PAU69520.1"/>
    </source>
</evidence>
<feature type="non-terminal residue" evidence="2">
    <location>
        <position position="115"/>
    </location>
</feature>
<dbReference type="EMBL" id="MVOG01000011">
    <property type="protein sequence ID" value="PAU69520.1"/>
    <property type="molecule type" value="Genomic_DNA"/>
</dbReference>
<feature type="transmembrane region" description="Helical" evidence="1">
    <location>
        <begin position="38"/>
        <end position="56"/>
    </location>
</feature>
<evidence type="ECO:0000313" key="3">
    <source>
        <dbReference type="Proteomes" id="UP000217986"/>
    </source>
</evidence>
<sequence>MTDDGVTACAPRRALGLGRRGLMARWADGESGRRDLRMLPAALCLWAATLAMRAVLSEEGVAGMRGLAVTTGMGACAVMFVTLHGVRMWLRHVGAGRARPALRCASCLLVCASAT</sequence>
<comment type="caution">
    <text evidence="2">The sequence shown here is derived from an EMBL/GenBank/DDBJ whole genome shotgun (WGS) entry which is preliminary data.</text>
</comment>
<keyword evidence="1" id="KW-0812">Transmembrane</keyword>
<keyword evidence="3" id="KW-1185">Reference proteome</keyword>
<keyword evidence="1" id="KW-1133">Transmembrane helix</keyword>
<dbReference type="AlphaFoldDB" id="A0A2A2EKP9"/>
<organism evidence="2 3">
    <name type="scientific">Bifidobacterium italicum</name>
    <dbReference type="NCBI Taxonomy" id="1960968"/>
    <lineage>
        <taxon>Bacteria</taxon>
        <taxon>Bacillati</taxon>
        <taxon>Actinomycetota</taxon>
        <taxon>Actinomycetes</taxon>
        <taxon>Bifidobacteriales</taxon>
        <taxon>Bifidobacteriaceae</taxon>
        <taxon>Bifidobacterium</taxon>
    </lineage>
</organism>
<accession>A0A2A2EKP9</accession>
<keyword evidence="1" id="KW-0472">Membrane</keyword>
<protein>
    <submittedName>
        <fullName evidence="2">Uncharacterized protein</fullName>
    </submittedName>
</protein>
<feature type="transmembrane region" description="Helical" evidence="1">
    <location>
        <begin position="68"/>
        <end position="90"/>
    </location>
</feature>
<proteinExistence type="predicted"/>
<dbReference type="Proteomes" id="UP000217986">
    <property type="component" value="Unassembled WGS sequence"/>
</dbReference>